<dbReference type="Gene3D" id="1.10.10.10">
    <property type="entry name" value="Winged helix-like DNA-binding domain superfamily/Winged helix DNA-binding domain"/>
    <property type="match status" value="1"/>
</dbReference>
<proteinExistence type="inferred from homology"/>
<evidence type="ECO:0000256" key="7">
    <source>
        <dbReference type="PIRSR" id="PIRSR602481-1"/>
    </source>
</evidence>
<dbReference type="AlphaFoldDB" id="A0A2Z4UEF9"/>
<dbReference type="InterPro" id="IPR002481">
    <property type="entry name" value="FUR"/>
</dbReference>
<dbReference type="EMBL" id="CP030280">
    <property type="protein sequence ID" value="AWY99336.1"/>
    <property type="molecule type" value="Genomic_DNA"/>
</dbReference>
<dbReference type="SUPFAM" id="SSF46785">
    <property type="entry name" value="Winged helix' DNA-binding domain"/>
    <property type="match status" value="1"/>
</dbReference>
<dbReference type="PANTHER" id="PTHR33202:SF7">
    <property type="entry name" value="FERRIC UPTAKE REGULATION PROTEIN"/>
    <property type="match status" value="1"/>
</dbReference>
<keyword evidence="8" id="KW-0408">Iron</keyword>
<comment type="cofactor">
    <cofactor evidence="8">
        <name>Mn(2+)</name>
        <dbReference type="ChEBI" id="CHEBI:29035"/>
    </cofactor>
    <cofactor evidence="8">
        <name>Fe(2+)</name>
        <dbReference type="ChEBI" id="CHEBI:29033"/>
    </cofactor>
    <text evidence="8">Binds 1 Mn(2+) or Fe(2+) ion per subunit.</text>
</comment>
<dbReference type="Gene3D" id="3.30.1490.190">
    <property type="match status" value="1"/>
</dbReference>
<sequence>MAALKYSRQRECIREFVLNCQEHPTADTVYAEIKKEFPNISLGTVYRNLSLLVELGEIAKISTGDGPDRFDCNTKPHSHFICTDCHCIQDVELSDIDCIKDLAAPNFDGTILAHTTTFYGVCKHCAEIKNSKKVVDKFTQVC</sequence>
<dbReference type="Proteomes" id="UP000250003">
    <property type="component" value="Chromosome"/>
</dbReference>
<keyword evidence="4" id="KW-0805">Transcription regulation</keyword>
<evidence type="ECO:0000256" key="5">
    <source>
        <dbReference type="ARBA" id="ARBA00023125"/>
    </source>
</evidence>
<dbReference type="GO" id="GO:0008270">
    <property type="term" value="F:zinc ion binding"/>
    <property type="evidence" value="ECO:0007669"/>
    <property type="project" value="TreeGrafter"/>
</dbReference>
<dbReference type="GO" id="GO:0000976">
    <property type="term" value="F:transcription cis-regulatory region binding"/>
    <property type="evidence" value="ECO:0007669"/>
    <property type="project" value="TreeGrafter"/>
</dbReference>
<name>A0A2Z4UEF9_9FIRM</name>
<evidence type="ECO:0000313" key="9">
    <source>
        <dbReference type="EMBL" id="AWY99336.1"/>
    </source>
</evidence>
<feature type="binding site" evidence="7">
    <location>
        <position position="85"/>
    </location>
    <ligand>
        <name>Zn(2+)</name>
        <dbReference type="ChEBI" id="CHEBI:29105"/>
    </ligand>
</feature>
<evidence type="ECO:0000256" key="8">
    <source>
        <dbReference type="PIRSR" id="PIRSR602481-2"/>
    </source>
</evidence>
<evidence type="ECO:0000256" key="4">
    <source>
        <dbReference type="ARBA" id="ARBA00023015"/>
    </source>
</evidence>
<feature type="binding site" evidence="8">
    <location>
        <position position="114"/>
    </location>
    <ligand>
        <name>Fe cation</name>
        <dbReference type="ChEBI" id="CHEBI:24875"/>
    </ligand>
</feature>
<feature type="binding site" evidence="7">
    <location>
        <position position="125"/>
    </location>
    <ligand>
        <name>Zn(2+)</name>
        <dbReference type="ChEBI" id="CHEBI:29105"/>
    </ligand>
</feature>
<reference evidence="10" key="1">
    <citation type="submission" date="2018-06" db="EMBL/GenBank/DDBJ databases">
        <title>Description of Blautia argi sp. nov., a new anaerobic isolated from dog feces.</title>
        <authorList>
            <person name="Chang Y.-H."/>
            <person name="Paek J."/>
            <person name="Shin Y."/>
        </authorList>
    </citation>
    <scope>NUCLEOTIDE SEQUENCE [LARGE SCALE GENOMIC DNA]</scope>
    <source>
        <strain evidence="10">KCTC 15426</strain>
    </source>
</reference>
<dbReference type="RefSeq" id="WP_111920777.1">
    <property type="nucleotide sequence ID" value="NZ_CP030280.1"/>
</dbReference>
<dbReference type="OrthoDB" id="8659436at2"/>
<comment type="similarity">
    <text evidence="1">Belongs to the Fur family.</text>
</comment>
<dbReference type="GO" id="GO:0003700">
    <property type="term" value="F:DNA-binding transcription factor activity"/>
    <property type="evidence" value="ECO:0007669"/>
    <property type="project" value="InterPro"/>
</dbReference>
<dbReference type="Pfam" id="PF01475">
    <property type="entry name" value="FUR"/>
    <property type="match status" value="1"/>
</dbReference>
<dbReference type="GO" id="GO:0045892">
    <property type="term" value="P:negative regulation of DNA-templated transcription"/>
    <property type="evidence" value="ECO:0007669"/>
    <property type="project" value="TreeGrafter"/>
</dbReference>
<organism evidence="9 10">
    <name type="scientific">Blautia argi</name>
    <dbReference type="NCBI Taxonomy" id="1912897"/>
    <lineage>
        <taxon>Bacteria</taxon>
        <taxon>Bacillati</taxon>
        <taxon>Bacillota</taxon>
        <taxon>Clostridia</taxon>
        <taxon>Lachnospirales</taxon>
        <taxon>Lachnospiraceae</taxon>
        <taxon>Blautia</taxon>
    </lineage>
</organism>
<evidence type="ECO:0000256" key="3">
    <source>
        <dbReference type="ARBA" id="ARBA00022833"/>
    </source>
</evidence>
<keyword evidence="10" id="KW-1185">Reference proteome</keyword>
<keyword evidence="3 7" id="KW-0862">Zinc</keyword>
<comment type="cofactor">
    <cofactor evidence="7">
        <name>Zn(2+)</name>
        <dbReference type="ChEBI" id="CHEBI:29105"/>
    </cofactor>
    <text evidence="7">Binds 1 zinc ion per subunit.</text>
</comment>
<protein>
    <submittedName>
        <fullName evidence="9">Transcriptional repressor</fullName>
    </submittedName>
</protein>
<evidence type="ECO:0000256" key="1">
    <source>
        <dbReference type="ARBA" id="ARBA00007957"/>
    </source>
</evidence>
<accession>A0A2Z4UEF9</accession>
<dbReference type="PANTHER" id="PTHR33202">
    <property type="entry name" value="ZINC UPTAKE REGULATION PROTEIN"/>
    <property type="match status" value="1"/>
</dbReference>
<dbReference type="InterPro" id="IPR036388">
    <property type="entry name" value="WH-like_DNA-bd_sf"/>
</dbReference>
<dbReference type="InterPro" id="IPR036390">
    <property type="entry name" value="WH_DNA-bd_sf"/>
</dbReference>
<dbReference type="CDD" id="cd07153">
    <property type="entry name" value="Fur_like"/>
    <property type="match status" value="1"/>
</dbReference>
<evidence type="ECO:0000313" key="10">
    <source>
        <dbReference type="Proteomes" id="UP000250003"/>
    </source>
</evidence>
<evidence type="ECO:0000256" key="2">
    <source>
        <dbReference type="ARBA" id="ARBA00022491"/>
    </source>
</evidence>
<dbReference type="InterPro" id="IPR043135">
    <property type="entry name" value="Fur_C"/>
</dbReference>
<dbReference type="GO" id="GO:1900376">
    <property type="term" value="P:regulation of secondary metabolite biosynthetic process"/>
    <property type="evidence" value="ECO:0007669"/>
    <property type="project" value="TreeGrafter"/>
</dbReference>
<evidence type="ECO:0000256" key="6">
    <source>
        <dbReference type="ARBA" id="ARBA00023163"/>
    </source>
</evidence>
<keyword evidence="2" id="KW-0678">Repressor</keyword>
<feature type="binding site" evidence="7">
    <location>
        <position position="122"/>
    </location>
    <ligand>
        <name>Zn(2+)</name>
        <dbReference type="ChEBI" id="CHEBI:29105"/>
    </ligand>
</feature>
<keyword evidence="6" id="KW-0804">Transcription</keyword>
<feature type="binding site" evidence="7">
    <location>
        <position position="82"/>
    </location>
    <ligand>
        <name>Zn(2+)</name>
        <dbReference type="ChEBI" id="CHEBI:29105"/>
    </ligand>
</feature>
<keyword evidence="5" id="KW-0238">DNA-binding</keyword>
<keyword evidence="7" id="KW-0479">Metal-binding</keyword>
<gene>
    <name evidence="9" type="ORF">DQQ01_15765</name>
</gene>
<dbReference type="KEGG" id="blau:DQQ01_15765"/>